<sequence length="94" mass="10903">MMKCYNLGRQSFLPAIFRRPLGMLSVCTRGTLILRVTCVTEVILLQQTYFLEEQQWATGLQMTECLITSLISDRWKYMHVKLLMKDELALAENG</sequence>
<dbReference type="AlphaFoldDB" id="A0AAV4M4A2"/>
<dbReference type="EMBL" id="BPLR01019331">
    <property type="protein sequence ID" value="GIX66660.1"/>
    <property type="molecule type" value="Genomic_DNA"/>
</dbReference>
<evidence type="ECO:0000313" key="1">
    <source>
        <dbReference type="EMBL" id="GIX66660.1"/>
    </source>
</evidence>
<evidence type="ECO:0000313" key="2">
    <source>
        <dbReference type="Proteomes" id="UP001054945"/>
    </source>
</evidence>
<reference evidence="1 2" key="1">
    <citation type="submission" date="2021-06" db="EMBL/GenBank/DDBJ databases">
        <title>Caerostris extrusa draft genome.</title>
        <authorList>
            <person name="Kono N."/>
            <person name="Arakawa K."/>
        </authorList>
    </citation>
    <scope>NUCLEOTIDE SEQUENCE [LARGE SCALE GENOMIC DNA]</scope>
</reference>
<name>A0AAV4M4A2_CAEEX</name>
<organism evidence="1 2">
    <name type="scientific">Caerostris extrusa</name>
    <name type="common">Bark spider</name>
    <name type="synonym">Caerostris bankana</name>
    <dbReference type="NCBI Taxonomy" id="172846"/>
    <lineage>
        <taxon>Eukaryota</taxon>
        <taxon>Metazoa</taxon>
        <taxon>Ecdysozoa</taxon>
        <taxon>Arthropoda</taxon>
        <taxon>Chelicerata</taxon>
        <taxon>Arachnida</taxon>
        <taxon>Araneae</taxon>
        <taxon>Araneomorphae</taxon>
        <taxon>Entelegynae</taxon>
        <taxon>Araneoidea</taxon>
        <taxon>Araneidae</taxon>
        <taxon>Caerostris</taxon>
    </lineage>
</organism>
<keyword evidence="2" id="KW-1185">Reference proteome</keyword>
<dbReference type="Proteomes" id="UP001054945">
    <property type="component" value="Unassembled WGS sequence"/>
</dbReference>
<comment type="caution">
    <text evidence="1">The sequence shown here is derived from an EMBL/GenBank/DDBJ whole genome shotgun (WGS) entry which is preliminary data.</text>
</comment>
<protein>
    <submittedName>
        <fullName evidence="1">Uncharacterized protein</fullName>
    </submittedName>
</protein>
<accession>A0AAV4M4A2</accession>
<gene>
    <name evidence="1" type="ORF">CEXT_82581</name>
</gene>
<proteinExistence type="predicted"/>